<gene>
    <name evidence="2" type="primary">gb13489</name>
    <name evidence="2" type="ORF">PR202_gb13489</name>
</gene>
<organism evidence="2 3">
    <name type="scientific">Eleusine coracana subsp. coracana</name>
    <dbReference type="NCBI Taxonomy" id="191504"/>
    <lineage>
        <taxon>Eukaryota</taxon>
        <taxon>Viridiplantae</taxon>
        <taxon>Streptophyta</taxon>
        <taxon>Embryophyta</taxon>
        <taxon>Tracheophyta</taxon>
        <taxon>Spermatophyta</taxon>
        <taxon>Magnoliopsida</taxon>
        <taxon>Liliopsida</taxon>
        <taxon>Poales</taxon>
        <taxon>Poaceae</taxon>
        <taxon>PACMAD clade</taxon>
        <taxon>Chloridoideae</taxon>
        <taxon>Cynodonteae</taxon>
        <taxon>Eleusininae</taxon>
        <taxon>Eleusine</taxon>
    </lineage>
</organism>
<name>A0AAV5EU83_ELECO</name>
<accession>A0AAV5EU83</accession>
<evidence type="ECO:0000259" key="1">
    <source>
        <dbReference type="Pfam" id="PF07859"/>
    </source>
</evidence>
<dbReference type="Proteomes" id="UP001054889">
    <property type="component" value="Unassembled WGS sequence"/>
</dbReference>
<dbReference type="InterPro" id="IPR029058">
    <property type="entry name" value="AB_hydrolase_fold"/>
</dbReference>
<dbReference type="InterPro" id="IPR013094">
    <property type="entry name" value="AB_hydrolase_3"/>
</dbReference>
<evidence type="ECO:0000313" key="2">
    <source>
        <dbReference type="EMBL" id="GJN25636.1"/>
    </source>
</evidence>
<dbReference type="GO" id="GO:0016787">
    <property type="term" value="F:hydrolase activity"/>
    <property type="evidence" value="ECO:0007669"/>
    <property type="project" value="InterPro"/>
</dbReference>
<dbReference type="EMBL" id="BQKI01000078">
    <property type="protein sequence ID" value="GJN25636.1"/>
    <property type="molecule type" value="Genomic_DNA"/>
</dbReference>
<comment type="caution">
    <text evidence="2">The sequence shown here is derived from an EMBL/GenBank/DDBJ whole genome shotgun (WGS) entry which is preliminary data.</text>
</comment>
<keyword evidence="3" id="KW-1185">Reference proteome</keyword>
<sequence>MWRAFLLHEACDAGLSSPAAAAKGVEDAPEFPPVTVVVGGYDPLQDWQRRYCATVREKGKEVTVVEYRDAIHAFYLFPEFDEAQDQGHRRCKRRKQSVIGSDVWPVASVA</sequence>
<dbReference type="AlphaFoldDB" id="A0AAV5EU83"/>
<dbReference type="SUPFAM" id="SSF53474">
    <property type="entry name" value="alpha/beta-Hydrolases"/>
    <property type="match status" value="1"/>
</dbReference>
<evidence type="ECO:0000313" key="3">
    <source>
        <dbReference type="Proteomes" id="UP001054889"/>
    </source>
</evidence>
<dbReference type="Pfam" id="PF07859">
    <property type="entry name" value="Abhydrolase_3"/>
    <property type="match status" value="1"/>
</dbReference>
<feature type="domain" description="Alpha/beta hydrolase fold-3" evidence="1">
    <location>
        <begin position="1"/>
        <end position="75"/>
    </location>
</feature>
<protein>
    <recommendedName>
        <fullName evidence="1">Alpha/beta hydrolase fold-3 domain-containing protein</fullName>
    </recommendedName>
</protein>
<dbReference type="Gene3D" id="3.40.50.1820">
    <property type="entry name" value="alpha/beta hydrolase"/>
    <property type="match status" value="1"/>
</dbReference>
<reference evidence="2" key="1">
    <citation type="journal article" date="2018" name="DNA Res.">
        <title>Multiple hybrid de novo genome assembly of finger millet, an orphan allotetraploid crop.</title>
        <authorList>
            <person name="Hatakeyama M."/>
            <person name="Aluri S."/>
            <person name="Balachadran M.T."/>
            <person name="Sivarajan S.R."/>
            <person name="Patrignani A."/>
            <person name="Gruter S."/>
            <person name="Poveda L."/>
            <person name="Shimizu-Inatsugi R."/>
            <person name="Baeten J."/>
            <person name="Francoijs K.J."/>
            <person name="Nataraja K.N."/>
            <person name="Reddy Y.A.N."/>
            <person name="Phadnis S."/>
            <person name="Ravikumar R.L."/>
            <person name="Schlapbach R."/>
            <person name="Sreeman S.M."/>
            <person name="Shimizu K.K."/>
        </authorList>
    </citation>
    <scope>NUCLEOTIDE SEQUENCE</scope>
</reference>
<reference evidence="2" key="2">
    <citation type="submission" date="2021-12" db="EMBL/GenBank/DDBJ databases">
        <title>Resequencing data analysis of finger millet.</title>
        <authorList>
            <person name="Hatakeyama M."/>
            <person name="Aluri S."/>
            <person name="Balachadran M.T."/>
            <person name="Sivarajan S.R."/>
            <person name="Poveda L."/>
            <person name="Shimizu-Inatsugi R."/>
            <person name="Schlapbach R."/>
            <person name="Sreeman S.M."/>
            <person name="Shimizu K.K."/>
        </authorList>
    </citation>
    <scope>NUCLEOTIDE SEQUENCE</scope>
</reference>
<proteinExistence type="predicted"/>